<dbReference type="RefSeq" id="WP_015274731.1">
    <property type="nucleotide sequence ID" value="NC_019908.1"/>
</dbReference>
<gene>
    <name evidence="1" type="ORF">BPP43_09285</name>
</gene>
<keyword evidence="2" id="KW-1185">Reference proteome</keyword>
<evidence type="ECO:0000313" key="2">
    <source>
        <dbReference type="Proteomes" id="UP000010793"/>
    </source>
</evidence>
<dbReference type="GeneID" id="56439730"/>
<reference evidence="1 2" key="1">
    <citation type="journal article" date="2013" name="Genome Announc.">
        <title>Complete Genome Sequence of the Porcine Strain Brachyspira pilosicoli P43/6/78(T.).</title>
        <authorList>
            <person name="Lin C."/>
            <person name="den Bakker H.C."/>
            <person name="Suzuki H."/>
            <person name="Lefebure T."/>
            <person name="Ponnala L."/>
            <person name="Sun Q."/>
            <person name="Stanhope M.J."/>
            <person name="Wiedmann M."/>
            <person name="Duhamel G.E."/>
        </authorList>
    </citation>
    <scope>NUCLEOTIDE SEQUENCE [LARGE SCALE GENOMIC DNA]</scope>
    <source>
        <strain evidence="1 2">P43/6/78</strain>
    </source>
</reference>
<dbReference type="Proteomes" id="UP000010793">
    <property type="component" value="Chromosome"/>
</dbReference>
<accession>A0A3B6VMN5</accession>
<protein>
    <submittedName>
        <fullName evidence="1">Uncharacterized protein</fullName>
    </submittedName>
</protein>
<sequence>MRTKKHSRFKLYLATTLIAFLIPTLFSVSFVFSNKQKYLDNIISYVNKVSPINIYIEDISLSFSLEIILDNVKLYSKGNDNEFASMDRAFLKFNPLRLLIKKDVFYMLSDVDVTKADFYPEFLDTSIFQSNTNANTDYREIIKNVTDILLDKNILVRNFNTKIEDKEGNTTQVSITSLNGNFRSYKYFLTYDLNLPDETIVNFSTEVNPDLSYLTCLINAKDSERELFKYDINATNNNDFVKLNLKNTEKKDLLNLNYDYNNKKLNFELLDANIDKNTVYKFVNIALDTPLIYSTIKPDDDNIKMISNAINRFDYLKINAYGDYEVNKDIYVDFDIRASDKLFNLYADAEITNNNLILSNLNVNTLDGNIILSGIVPLNDPVSSVLSLNINDISAGVNRLSASLSLTPIRVNDEELSSSFTISELSYENALKHPLKWVVRYMKKEKYIDMNLSANEYIEPFDVNISLDNTRPVLIDANGIIPQELFVVFLGGNPIDNLSSLNVKYSLSNASYTDGKGNVHVLNLSSRKIYTEEYLIRVGALAYSNKVEINDIFYRLSEDGGINANAVVEYDKNFNVKANGTVKTPIGDYSVNGFTLTATNGSRILYASTENSEIVANGSIKTNGDFELNISTPNELKVKDISFNADVSIDNYRNKPIYLYGDVKFNKNLSPVVALDTQFELSNTSIVFTNIIVDYGDNRVYGEGILSSSDGVNKFTALLKDADNTGVVALDASINQNNLFGNLTISDLPFNLTTAGGMYGIITAKATVIGLLNDPVVYLDKFNIKDFEILGDRYDVSLTGYYKTDELEIKDVLMSKTGSIGIVKSRTFKKTGEQLKIPYAYFSKDLHNMTIEVDKLFYLSTYSGTINYNMRSLADGSKEFRIQTTPITINKRKLPEFGTVVNYKKDYITFENNKSHGISGTISNKDGVSETALKYVYDNYNILNIDGSIKDTGKDQVDLLLTSDRLNVEIFEIFNVLFTEIQSAPTNFMVDNKPYTLYAKVHGPKDDIAINGRFLGHGKKVKIAYFSDVFDSTVVDFNFDGNMFNVNNLTFTYKGKKNLAITGEAEIFKNNINYMAFDLLSSDEQLGLLNGSLDLNVVKIRGPLHVDLQVGGNIAEPRIGGTLTLMKSDVQLSINPQNTYKEHVYGMASKIYWDFVIEAWQQVRVAHNLVGDVYLEDGSKMSVYSTLRDGLELEGTINFDRGSIYYLQNVYQIENGTLTFPDVNSYDPIIEATAFTYKKYYSPNTTVSADSLEYQNSGESVTLYMEMNARVSQLLTDSTGGVSPVRFYTIPSLGQYQVNQLAGIPQGTFGNRENQVYAENFNSINSANNMNNAQLQQLTMNYSDLILRSTVLRPVERWVRQFLGIDYINLSPTVVNNLLFVTNNNNLSASSVWDNTSVGIGKYISKYLYLKYDVTYRVNDASRPSELGRPVDAYYFDHQFGFEVSLLKNYRLANFVFEYKINPFNIKGTGQDFNIVTRWRF</sequence>
<dbReference type="KEGG" id="bpip:BPP43_09285"/>
<evidence type="ECO:0000313" key="1">
    <source>
        <dbReference type="EMBL" id="AGA67040.1"/>
    </source>
</evidence>
<organism evidence="1 2">
    <name type="scientific">Brachyspira pilosicoli P43/6/78</name>
    <dbReference type="NCBI Taxonomy" id="1042417"/>
    <lineage>
        <taxon>Bacteria</taxon>
        <taxon>Pseudomonadati</taxon>
        <taxon>Spirochaetota</taxon>
        <taxon>Spirochaetia</taxon>
        <taxon>Brachyspirales</taxon>
        <taxon>Brachyspiraceae</taxon>
        <taxon>Brachyspira</taxon>
    </lineage>
</organism>
<dbReference type="EMBL" id="CP002873">
    <property type="protein sequence ID" value="AGA67040.1"/>
    <property type="molecule type" value="Genomic_DNA"/>
</dbReference>
<proteinExistence type="predicted"/>
<name>A0A3B6VMN5_BRAPL</name>